<gene>
    <name evidence="2" type="ORF">O3M35_008007</name>
</gene>
<sequence>MQAAPSTKRAALRIDDANEKNEPVFVVYPSNGNNAPAPSSSGGGSSGDGVVVGTRGPQRPLPPDNLDIEDDLDSFPLDSNKNFQARVDTPVLKSKPPTSKPPLKNEFPYTLIKPTPEERIITPETTNTKEYTAFSPTVPSTEKDNDAEINIIPYLQDYMPFATKKPAQKEPWILHNSAPSKSQPSVEITPTTTHRNDNHRDVMNEGPQPQDFQAPFHASLTAPSQGWSVVQKKSQNNEKTNEDITTNKDLNEIQTTEEPKFDIQNFKPQLFGGFKPIVPPLDNEKKES</sequence>
<feature type="compositionally biased region" description="Polar residues" evidence="1">
    <location>
        <begin position="221"/>
        <end position="234"/>
    </location>
</feature>
<feature type="region of interest" description="Disordered" evidence="1">
    <location>
        <begin position="1"/>
        <end position="111"/>
    </location>
</feature>
<dbReference type="Proteomes" id="UP001461498">
    <property type="component" value="Unassembled WGS sequence"/>
</dbReference>
<dbReference type="EMBL" id="JAPXFL010000005">
    <property type="protein sequence ID" value="KAK9505988.1"/>
    <property type="molecule type" value="Genomic_DNA"/>
</dbReference>
<feature type="compositionally biased region" description="Low complexity" evidence="1">
    <location>
        <begin position="89"/>
        <end position="104"/>
    </location>
</feature>
<feature type="compositionally biased region" description="Low complexity" evidence="1">
    <location>
        <begin position="29"/>
        <end position="40"/>
    </location>
</feature>
<name>A0AAW1D7G9_9HEMI</name>
<feature type="compositionally biased region" description="Basic and acidic residues" evidence="1">
    <location>
        <begin position="12"/>
        <end position="22"/>
    </location>
</feature>
<feature type="compositionally biased region" description="Basic and acidic residues" evidence="1">
    <location>
        <begin position="235"/>
        <end position="259"/>
    </location>
</feature>
<accession>A0AAW1D7G9</accession>
<comment type="caution">
    <text evidence="2">The sequence shown here is derived from an EMBL/GenBank/DDBJ whole genome shotgun (WGS) entry which is preliminary data.</text>
</comment>
<protein>
    <submittedName>
        <fullName evidence="2">Uncharacterized protein</fullName>
    </submittedName>
</protein>
<evidence type="ECO:0000256" key="1">
    <source>
        <dbReference type="SAM" id="MobiDB-lite"/>
    </source>
</evidence>
<evidence type="ECO:0000313" key="2">
    <source>
        <dbReference type="EMBL" id="KAK9505988.1"/>
    </source>
</evidence>
<feature type="region of interest" description="Disordered" evidence="1">
    <location>
        <begin position="175"/>
        <end position="259"/>
    </location>
</feature>
<feature type="region of interest" description="Disordered" evidence="1">
    <location>
        <begin position="123"/>
        <end position="145"/>
    </location>
</feature>
<dbReference type="AlphaFoldDB" id="A0AAW1D7G9"/>
<feature type="compositionally biased region" description="Polar residues" evidence="1">
    <location>
        <begin position="177"/>
        <end position="193"/>
    </location>
</feature>
<evidence type="ECO:0000313" key="3">
    <source>
        <dbReference type="Proteomes" id="UP001461498"/>
    </source>
</evidence>
<keyword evidence="3" id="KW-1185">Reference proteome</keyword>
<feature type="compositionally biased region" description="Basic and acidic residues" evidence="1">
    <location>
        <begin position="194"/>
        <end position="203"/>
    </location>
</feature>
<reference evidence="2 3" key="1">
    <citation type="submission" date="2022-12" db="EMBL/GenBank/DDBJ databases">
        <title>Chromosome-level genome assembly of true bugs.</title>
        <authorList>
            <person name="Ma L."/>
            <person name="Li H."/>
        </authorList>
    </citation>
    <scope>NUCLEOTIDE SEQUENCE [LARGE SCALE GENOMIC DNA]</scope>
    <source>
        <strain evidence="2">Lab_2022b</strain>
    </source>
</reference>
<proteinExistence type="predicted"/>
<organism evidence="2 3">
    <name type="scientific">Rhynocoris fuscipes</name>
    <dbReference type="NCBI Taxonomy" id="488301"/>
    <lineage>
        <taxon>Eukaryota</taxon>
        <taxon>Metazoa</taxon>
        <taxon>Ecdysozoa</taxon>
        <taxon>Arthropoda</taxon>
        <taxon>Hexapoda</taxon>
        <taxon>Insecta</taxon>
        <taxon>Pterygota</taxon>
        <taxon>Neoptera</taxon>
        <taxon>Paraneoptera</taxon>
        <taxon>Hemiptera</taxon>
        <taxon>Heteroptera</taxon>
        <taxon>Panheteroptera</taxon>
        <taxon>Cimicomorpha</taxon>
        <taxon>Reduviidae</taxon>
        <taxon>Harpactorinae</taxon>
        <taxon>Harpactorini</taxon>
        <taxon>Rhynocoris</taxon>
    </lineage>
</organism>